<organism evidence="2">
    <name type="scientific">Paenibacillus sp. SYP-B3998</name>
    <dbReference type="NCBI Taxonomy" id="2678564"/>
    <lineage>
        <taxon>Bacteria</taxon>
        <taxon>Bacillati</taxon>
        <taxon>Bacillota</taxon>
        <taxon>Bacilli</taxon>
        <taxon>Bacillales</taxon>
        <taxon>Paenibacillaceae</taxon>
        <taxon>Paenibacillus</taxon>
    </lineage>
</organism>
<gene>
    <name evidence="2" type="ORF">GK047_21560</name>
</gene>
<evidence type="ECO:0000313" key="2">
    <source>
        <dbReference type="EMBL" id="NEW08591.1"/>
    </source>
</evidence>
<evidence type="ECO:0000256" key="1">
    <source>
        <dbReference type="SAM" id="SignalP"/>
    </source>
</evidence>
<sequence>MKKLLKKALIISCVCTTVIPGGTFVFANNNPNSQNVNVEQEKSIRILTPKVKTETAKVFDYQQTKEKNTKKHTFKVTPSANDTIIELPYESNNGIHLKLYKNKEGKTGNAGNIYDKNGNSLGIFSVNVVDKQNTENLITSIDANMLKLTVQGTNSTEPYEIMLTTETTYYSTYFNSFEWINRGGTYPISLSLNHTNYIYEGSTQWDAAIRSADAWSKVVAVHSGSSNWSNAGGLEDQFSCHVGSAQYKNPWNIEPSRPDVSYAETVANLCNPGSGYWD</sequence>
<reference evidence="2" key="1">
    <citation type="submission" date="2020-02" db="EMBL/GenBank/DDBJ databases">
        <authorList>
            <person name="Shen X.-R."/>
            <person name="Zhang Y.-X."/>
        </authorList>
    </citation>
    <scope>NUCLEOTIDE SEQUENCE</scope>
    <source>
        <strain evidence="2">SYP-B3998</strain>
    </source>
</reference>
<comment type="caution">
    <text evidence="2">The sequence shown here is derived from an EMBL/GenBank/DDBJ whole genome shotgun (WGS) entry which is preliminary data.</text>
</comment>
<dbReference type="EMBL" id="JAAIKC010000010">
    <property type="protein sequence ID" value="NEW08591.1"/>
    <property type="molecule type" value="Genomic_DNA"/>
</dbReference>
<dbReference type="InterPro" id="IPR019719">
    <property type="entry name" value="DUF2599"/>
</dbReference>
<accession>A0A6G4A447</accession>
<protein>
    <submittedName>
        <fullName evidence="2">DUF2599 domain-containing protein</fullName>
    </submittedName>
</protein>
<proteinExistence type="predicted"/>
<dbReference type="AlphaFoldDB" id="A0A6G4A447"/>
<dbReference type="RefSeq" id="WP_163951611.1">
    <property type="nucleotide sequence ID" value="NZ_JAAIKC010000010.1"/>
</dbReference>
<name>A0A6G4A447_9BACL</name>
<feature type="signal peptide" evidence="1">
    <location>
        <begin position="1"/>
        <end position="27"/>
    </location>
</feature>
<dbReference type="Pfam" id="PF10783">
    <property type="entry name" value="DUF2599"/>
    <property type="match status" value="1"/>
</dbReference>
<feature type="chain" id="PRO_5026194681" evidence="1">
    <location>
        <begin position="28"/>
        <end position="278"/>
    </location>
</feature>
<keyword evidence="1" id="KW-0732">Signal</keyword>